<accession>A0A1M7TDV6</accession>
<proteinExistence type="predicted"/>
<dbReference type="GO" id="GO:0016020">
    <property type="term" value="C:membrane"/>
    <property type="evidence" value="ECO:0007669"/>
    <property type="project" value="InterPro"/>
</dbReference>
<dbReference type="InterPro" id="IPR022038">
    <property type="entry name" value="Ig-like_bact"/>
</dbReference>
<dbReference type="PROSITE" id="PS51257">
    <property type="entry name" value="PROKAR_LIPOPROTEIN"/>
    <property type="match status" value="1"/>
</dbReference>
<organism evidence="2 3">
    <name type="scientific">Fervidobacterium gondwanense DSM 13020</name>
    <dbReference type="NCBI Taxonomy" id="1121883"/>
    <lineage>
        <taxon>Bacteria</taxon>
        <taxon>Thermotogati</taxon>
        <taxon>Thermotogota</taxon>
        <taxon>Thermotogae</taxon>
        <taxon>Thermotogales</taxon>
        <taxon>Fervidobacteriaceae</taxon>
        <taxon>Fervidobacterium</taxon>
    </lineage>
</organism>
<dbReference type="Proteomes" id="UP000184207">
    <property type="component" value="Unassembled WGS sequence"/>
</dbReference>
<dbReference type="AlphaFoldDB" id="A0A1M7TDV6"/>
<reference evidence="3" key="1">
    <citation type="submission" date="2016-12" db="EMBL/GenBank/DDBJ databases">
        <authorList>
            <person name="Varghese N."/>
            <person name="Submissions S."/>
        </authorList>
    </citation>
    <scope>NUCLEOTIDE SEQUENCE [LARGE SCALE GENOMIC DNA]</scope>
    <source>
        <strain evidence="3">DSM 13020</strain>
    </source>
</reference>
<sequence>MKKAVFLTTFVVLLLILTLSGCDTVANLFNKPPVWSSIPDQIVLKGQSVTVDLKQYVSDPDNNLDQIVLKTTGKGSISNGVYTWTPTEVGTYEIEVEAVDKAGAKASKVFKVIVQPSGPVWSSIPDQTILKGQTVTVDLKEYVSDPDNNIEQIVLKTTGKGSISNGVYTWTPTEAGEYDIEVEAIDEAGDKASIVFKVIVQESGTLVVNISQYNSGPVVEGARVEVKDSAGNLRGVGYSDSKGIARVLFRADEEKEYLNVFISKEGHARTSILGMRLLRDQEVELTTTLRKATAAQTATEIPIEVDVKLYTDATKAVEIDPATDITLNSIYVSVVATPVEFGGGINIIYAKVGGVPGTSYFTAPRLYVGVWNELEGSLSVLEFEGEVPLIVDVYDHNDNKVEKIIWLNIVRTPASNVTPYVVQRNTTAYATQYDLYAYTRRQAVQFYSGPKVPENVKGIDASGNAFELAGAPDDDSNLWIEIRWRRWFSTSGATKPKAYRVYRSFDGKSWTPIATLPETYYYYRDTSPLLEVGKKTWYAVSSVYDGFESDKTVIGHITPLPLLNIEVVSPTNGSTNVPRDTVFKWRFTGLEAYVPTDDELSTTSLTYTYSIWLYDYIQNDVAWYSLGLKPSSFYRFTAPDQEVTIKFSDYYIVNRNNSAPYWVDYALQDAYAYDKLQANKTYNWTLRHAWAQKIYNGLSLTDSNLKFKTIAYAIHADDTGVILGPSFVVKPSVFYTFTTGTN</sequence>
<dbReference type="STRING" id="1121883.SAMN02745226_01889"/>
<dbReference type="Gene3D" id="2.60.40.10">
    <property type="entry name" value="Immunoglobulins"/>
    <property type="match status" value="3"/>
</dbReference>
<evidence type="ECO:0000313" key="2">
    <source>
        <dbReference type="EMBL" id="SHN68883.1"/>
    </source>
</evidence>
<evidence type="ECO:0000313" key="3">
    <source>
        <dbReference type="Proteomes" id="UP000184207"/>
    </source>
</evidence>
<dbReference type="Pfam" id="PF12245">
    <property type="entry name" value="Big_3_2"/>
    <property type="match status" value="1"/>
</dbReference>
<dbReference type="InterPro" id="IPR015919">
    <property type="entry name" value="Cadherin-like_sf"/>
</dbReference>
<evidence type="ECO:0000259" key="1">
    <source>
        <dbReference type="Pfam" id="PF12245"/>
    </source>
</evidence>
<dbReference type="SUPFAM" id="SSF49313">
    <property type="entry name" value="Cadherin-like"/>
    <property type="match status" value="1"/>
</dbReference>
<dbReference type="RefSeq" id="WP_072760878.1">
    <property type="nucleotide sequence ID" value="NZ_FRDJ01000015.1"/>
</dbReference>
<dbReference type="GO" id="GO:0005509">
    <property type="term" value="F:calcium ion binding"/>
    <property type="evidence" value="ECO:0007669"/>
    <property type="project" value="InterPro"/>
</dbReference>
<name>A0A1M7TDV6_FERGO</name>
<dbReference type="OrthoDB" id="48841at2"/>
<protein>
    <recommendedName>
        <fullName evidence="1">Ig-like domain-containing protein</fullName>
    </recommendedName>
</protein>
<feature type="domain" description="Ig-like" evidence="1">
    <location>
        <begin position="166"/>
        <end position="199"/>
    </location>
</feature>
<dbReference type="EMBL" id="FRDJ01000015">
    <property type="protein sequence ID" value="SHN68883.1"/>
    <property type="molecule type" value="Genomic_DNA"/>
</dbReference>
<dbReference type="InterPro" id="IPR013783">
    <property type="entry name" value="Ig-like_fold"/>
</dbReference>
<gene>
    <name evidence="2" type="ORF">SAMN02745226_01889</name>
</gene>
<keyword evidence="3" id="KW-1185">Reference proteome</keyword>